<evidence type="ECO:0000313" key="1">
    <source>
        <dbReference type="EMBL" id="JAD84923.1"/>
    </source>
</evidence>
<reference evidence="1" key="1">
    <citation type="submission" date="2014-09" db="EMBL/GenBank/DDBJ databases">
        <authorList>
            <person name="Magalhaes I.L.F."/>
            <person name="Oliveira U."/>
            <person name="Santos F.R."/>
            <person name="Vidigal T.H.D.A."/>
            <person name="Brescovit A.D."/>
            <person name="Santos A.J."/>
        </authorList>
    </citation>
    <scope>NUCLEOTIDE SEQUENCE</scope>
    <source>
        <tissue evidence="1">Shoot tissue taken approximately 20 cm above the soil surface</tissue>
    </source>
</reference>
<dbReference type="AlphaFoldDB" id="A0A0A9DE10"/>
<proteinExistence type="predicted"/>
<name>A0A0A9DE10_ARUDO</name>
<accession>A0A0A9DE10</accession>
<protein>
    <submittedName>
        <fullName evidence="1">Uncharacterized protein</fullName>
    </submittedName>
</protein>
<sequence length="70" mass="8076">MQDSYSLLLRISQVFPDMNTAYFILHGRPAGLVFELCNLLALLRSFSNHTVAHMRELSSIFLLLDTLHQR</sequence>
<organism evidence="1">
    <name type="scientific">Arundo donax</name>
    <name type="common">Giant reed</name>
    <name type="synonym">Donax arundinaceus</name>
    <dbReference type="NCBI Taxonomy" id="35708"/>
    <lineage>
        <taxon>Eukaryota</taxon>
        <taxon>Viridiplantae</taxon>
        <taxon>Streptophyta</taxon>
        <taxon>Embryophyta</taxon>
        <taxon>Tracheophyta</taxon>
        <taxon>Spermatophyta</taxon>
        <taxon>Magnoliopsida</taxon>
        <taxon>Liliopsida</taxon>
        <taxon>Poales</taxon>
        <taxon>Poaceae</taxon>
        <taxon>PACMAD clade</taxon>
        <taxon>Arundinoideae</taxon>
        <taxon>Arundineae</taxon>
        <taxon>Arundo</taxon>
    </lineage>
</organism>
<reference evidence="1" key="2">
    <citation type="journal article" date="2015" name="Data Brief">
        <title>Shoot transcriptome of the giant reed, Arundo donax.</title>
        <authorList>
            <person name="Barrero R.A."/>
            <person name="Guerrero F.D."/>
            <person name="Moolhuijzen P."/>
            <person name="Goolsby J.A."/>
            <person name="Tidwell J."/>
            <person name="Bellgard S.E."/>
            <person name="Bellgard M.I."/>
        </authorList>
    </citation>
    <scope>NUCLEOTIDE SEQUENCE</scope>
    <source>
        <tissue evidence="1">Shoot tissue taken approximately 20 cm above the soil surface</tissue>
    </source>
</reference>
<dbReference type="EMBL" id="GBRH01212972">
    <property type="protein sequence ID" value="JAD84923.1"/>
    <property type="molecule type" value="Transcribed_RNA"/>
</dbReference>